<organism evidence="2 3">
    <name type="scientific">Roseburia faecis</name>
    <dbReference type="NCBI Taxonomy" id="301302"/>
    <lineage>
        <taxon>Bacteria</taxon>
        <taxon>Bacillati</taxon>
        <taxon>Bacillota</taxon>
        <taxon>Clostridia</taxon>
        <taxon>Lachnospirales</taxon>
        <taxon>Lachnospiraceae</taxon>
        <taxon>Roseburia</taxon>
    </lineage>
</organism>
<evidence type="ECO:0000313" key="3">
    <source>
        <dbReference type="Proteomes" id="UP000095495"/>
    </source>
</evidence>
<accession>A0A173U6U9</accession>
<dbReference type="InterPro" id="IPR013830">
    <property type="entry name" value="SGNH_hydro"/>
</dbReference>
<reference evidence="2 3" key="1">
    <citation type="submission" date="2015-09" db="EMBL/GenBank/DDBJ databases">
        <authorList>
            <consortium name="Pathogen Informatics"/>
        </authorList>
    </citation>
    <scope>NUCLEOTIDE SEQUENCE [LARGE SCALE GENOMIC DNA]</scope>
    <source>
        <strain evidence="2 3">2789STDY5608863</strain>
    </source>
</reference>
<name>A0A173U6U9_9FIRM</name>
<evidence type="ECO:0000259" key="1">
    <source>
        <dbReference type="Pfam" id="PF13472"/>
    </source>
</evidence>
<dbReference type="InterPro" id="IPR036514">
    <property type="entry name" value="SGNH_hydro_sf"/>
</dbReference>
<dbReference type="Gene3D" id="3.40.50.1110">
    <property type="entry name" value="SGNH hydrolase"/>
    <property type="match status" value="1"/>
</dbReference>
<evidence type="ECO:0000313" key="2">
    <source>
        <dbReference type="EMBL" id="CUN10190.1"/>
    </source>
</evidence>
<sequence length="260" mass="29377">MDNKWFELGANEQPLDIIKETCGFAGIFKQIGVIGDSLASGEFESHDENGSIVYTDMYEYSWPAVLERITGTKYNNYSRGGMTAREYMQSWADANGFWQWNQAYIIALGNNDSFVCGHPLGSVKDVNAECPQDNADTFFGNMGKIVCKLKTIEPNARIFVVTPQLRGEACDKDIRYIASELAKLCDMFDFTYLLDMTAHAPVYDAEMRKSFGLGFHPNPMGYYAYALMVANYIDYVIRSNPREFATIPFVGTSLKNKDYK</sequence>
<dbReference type="CDD" id="cd00229">
    <property type="entry name" value="SGNH_hydrolase"/>
    <property type="match status" value="1"/>
</dbReference>
<feature type="domain" description="SGNH hydrolase-type esterase" evidence="1">
    <location>
        <begin position="33"/>
        <end position="222"/>
    </location>
</feature>
<dbReference type="AlphaFoldDB" id="A0A173U6U9"/>
<dbReference type="EMBL" id="CYXV01000013">
    <property type="protein sequence ID" value="CUN10190.1"/>
    <property type="molecule type" value="Genomic_DNA"/>
</dbReference>
<dbReference type="Pfam" id="PF13472">
    <property type="entry name" value="Lipase_GDSL_2"/>
    <property type="match status" value="1"/>
</dbReference>
<protein>
    <recommendedName>
        <fullName evidence="1">SGNH hydrolase-type esterase domain-containing protein</fullName>
    </recommendedName>
</protein>
<dbReference type="SUPFAM" id="SSF52266">
    <property type="entry name" value="SGNH hydrolase"/>
    <property type="match status" value="1"/>
</dbReference>
<gene>
    <name evidence="2" type="ORF">ERS852420_02696</name>
</gene>
<proteinExistence type="predicted"/>
<dbReference type="Proteomes" id="UP000095495">
    <property type="component" value="Unassembled WGS sequence"/>
</dbReference>
<dbReference type="RefSeq" id="WP_055238832.1">
    <property type="nucleotide sequence ID" value="NZ_CYXV01000013.1"/>
</dbReference>